<comment type="subunit">
    <text evidence="7">Heterotetramer of 2 MoaD subunits and 2 MoaE subunits. Also stable as homodimer. The enzyme changes between these two forms during catalysis.</text>
</comment>
<comment type="similarity">
    <text evidence="2">Belongs to the MoaE family.</text>
</comment>
<dbReference type="AlphaFoldDB" id="A0A2N5XXA9"/>
<dbReference type="EMBL" id="PKUQ01000001">
    <property type="protein sequence ID" value="PLW79144.1"/>
    <property type="molecule type" value="Genomic_DNA"/>
</dbReference>
<dbReference type="Gene3D" id="3.90.1170.40">
    <property type="entry name" value="Molybdopterin biosynthesis MoaE subunit"/>
    <property type="match status" value="1"/>
</dbReference>
<dbReference type="InterPro" id="IPR003448">
    <property type="entry name" value="Mopterin_biosynth_MoaE"/>
</dbReference>
<evidence type="ECO:0000256" key="9">
    <source>
        <dbReference type="ARBA" id="ARBA00030407"/>
    </source>
</evidence>
<evidence type="ECO:0000256" key="6">
    <source>
        <dbReference type="ARBA" id="ARBA00025448"/>
    </source>
</evidence>
<proteinExistence type="inferred from homology"/>
<evidence type="ECO:0000256" key="2">
    <source>
        <dbReference type="ARBA" id="ARBA00005426"/>
    </source>
</evidence>
<dbReference type="Proteomes" id="UP000234881">
    <property type="component" value="Unassembled WGS sequence"/>
</dbReference>
<dbReference type="CDD" id="cd00756">
    <property type="entry name" value="MoaE"/>
    <property type="match status" value="1"/>
</dbReference>
<dbReference type="OrthoDB" id="9803224at2"/>
<dbReference type="Pfam" id="PF02391">
    <property type="entry name" value="MoaE"/>
    <property type="match status" value="1"/>
</dbReference>
<comment type="pathway">
    <text evidence="1">Cofactor biosynthesis; molybdopterin biosynthesis.</text>
</comment>
<dbReference type="RefSeq" id="WP_101532226.1">
    <property type="nucleotide sequence ID" value="NZ_PKUQ01000001.1"/>
</dbReference>
<comment type="function">
    <text evidence="6">Converts molybdopterin precursor Z into molybdopterin. This requires the incorporation of two sulfur atoms into precursor Z to generate a dithiolene group. The sulfur is provided by MoaD.</text>
</comment>
<dbReference type="InterPro" id="IPR036563">
    <property type="entry name" value="MoaE_sf"/>
</dbReference>
<evidence type="ECO:0000256" key="11">
    <source>
        <dbReference type="ARBA" id="ARBA00032474"/>
    </source>
</evidence>
<evidence type="ECO:0000256" key="4">
    <source>
        <dbReference type="ARBA" id="ARBA00013858"/>
    </source>
</evidence>
<dbReference type="GO" id="GO:0006777">
    <property type="term" value="P:Mo-molybdopterin cofactor biosynthetic process"/>
    <property type="evidence" value="ECO:0007669"/>
    <property type="project" value="UniProtKB-KW"/>
</dbReference>
<dbReference type="GO" id="GO:0030366">
    <property type="term" value="F:molybdopterin synthase activity"/>
    <property type="evidence" value="ECO:0007669"/>
    <property type="project" value="UniProtKB-EC"/>
</dbReference>
<evidence type="ECO:0000256" key="3">
    <source>
        <dbReference type="ARBA" id="ARBA00011950"/>
    </source>
</evidence>
<gene>
    <name evidence="13" type="ORF">C0081_02645</name>
</gene>
<dbReference type="UniPathway" id="UPA00344"/>
<evidence type="ECO:0000256" key="7">
    <source>
        <dbReference type="ARBA" id="ARBA00026066"/>
    </source>
</evidence>
<comment type="catalytic activity">
    <reaction evidence="12">
        <text>2 [molybdopterin-synthase sulfur-carrier protein]-C-terminal-Gly-aminoethanethioate + cyclic pyranopterin phosphate + H2O = molybdopterin + 2 [molybdopterin-synthase sulfur-carrier protein]-C-terminal Gly-Gly + 2 H(+)</text>
        <dbReference type="Rhea" id="RHEA:26333"/>
        <dbReference type="Rhea" id="RHEA-COMP:12202"/>
        <dbReference type="Rhea" id="RHEA-COMP:19907"/>
        <dbReference type="ChEBI" id="CHEBI:15377"/>
        <dbReference type="ChEBI" id="CHEBI:15378"/>
        <dbReference type="ChEBI" id="CHEBI:58698"/>
        <dbReference type="ChEBI" id="CHEBI:59648"/>
        <dbReference type="ChEBI" id="CHEBI:90778"/>
        <dbReference type="ChEBI" id="CHEBI:232372"/>
        <dbReference type="EC" id="2.8.1.12"/>
    </reaction>
</comment>
<dbReference type="SUPFAM" id="SSF54690">
    <property type="entry name" value="Molybdopterin synthase subunit MoaE"/>
    <property type="match status" value="1"/>
</dbReference>
<keyword evidence="5" id="KW-0501">Molybdenum cofactor biosynthesis</keyword>
<organism evidence="13 14">
    <name type="scientific">Cohaesibacter celericrescens</name>
    <dbReference type="NCBI Taxonomy" id="2067669"/>
    <lineage>
        <taxon>Bacteria</taxon>
        <taxon>Pseudomonadati</taxon>
        <taxon>Pseudomonadota</taxon>
        <taxon>Alphaproteobacteria</taxon>
        <taxon>Hyphomicrobiales</taxon>
        <taxon>Cohaesibacteraceae</taxon>
    </lineage>
</organism>
<evidence type="ECO:0000256" key="1">
    <source>
        <dbReference type="ARBA" id="ARBA00005046"/>
    </source>
</evidence>
<keyword evidence="14" id="KW-1185">Reference proteome</keyword>
<comment type="caution">
    <text evidence="13">The sequence shown here is derived from an EMBL/GenBank/DDBJ whole genome shotgun (WGS) entry which is preliminary data.</text>
</comment>
<evidence type="ECO:0000256" key="5">
    <source>
        <dbReference type="ARBA" id="ARBA00023150"/>
    </source>
</evidence>
<evidence type="ECO:0000256" key="10">
    <source>
        <dbReference type="ARBA" id="ARBA00030781"/>
    </source>
</evidence>
<evidence type="ECO:0000313" key="13">
    <source>
        <dbReference type="EMBL" id="PLW79144.1"/>
    </source>
</evidence>
<dbReference type="PANTHER" id="PTHR23404">
    <property type="entry name" value="MOLYBDOPTERIN SYNTHASE RELATED"/>
    <property type="match status" value="1"/>
</dbReference>
<evidence type="ECO:0000256" key="8">
    <source>
        <dbReference type="ARBA" id="ARBA00029745"/>
    </source>
</evidence>
<protein>
    <recommendedName>
        <fullName evidence="4">Molybdopterin synthase catalytic subunit</fullName>
        <ecNumber evidence="3">2.8.1.12</ecNumber>
    </recommendedName>
    <alternativeName>
        <fullName evidence="10">MPT synthase subunit 2</fullName>
    </alternativeName>
    <alternativeName>
        <fullName evidence="8">Molybdenum cofactor biosynthesis protein E</fullName>
    </alternativeName>
    <alternativeName>
        <fullName evidence="9">Molybdopterin-converting factor large subunit</fullName>
    </alternativeName>
    <alternativeName>
        <fullName evidence="11">Molybdopterin-converting factor subunit 2</fullName>
    </alternativeName>
</protein>
<accession>A0A2N5XXA9</accession>
<evidence type="ECO:0000313" key="14">
    <source>
        <dbReference type="Proteomes" id="UP000234881"/>
    </source>
</evidence>
<name>A0A2N5XXA9_9HYPH</name>
<sequence length="153" mass="17437">MSVRLQAEDFDIGMEIEALVGGRTDIGAAVSFTGLVRDMIGDQRILDMTLEHYPAMAQAELERIEIEAQNRWPTLTDSLIIHRYGTLLPGDRIVLVITLSSHRQTTFEAAEFMMDFLKTRAPFWKKETVQNGGSSWVEARDKDDRALARWHKT</sequence>
<evidence type="ECO:0000256" key="12">
    <source>
        <dbReference type="ARBA" id="ARBA00049878"/>
    </source>
</evidence>
<reference evidence="13 14" key="1">
    <citation type="submission" date="2018-01" db="EMBL/GenBank/DDBJ databases">
        <title>The draft genome sequence of Cohaesibacter sp. H1304.</title>
        <authorList>
            <person name="Wang N.-N."/>
            <person name="Du Z.-J."/>
        </authorList>
    </citation>
    <scope>NUCLEOTIDE SEQUENCE [LARGE SCALE GENOMIC DNA]</scope>
    <source>
        <strain evidence="13 14">H1304</strain>
    </source>
</reference>
<dbReference type="EC" id="2.8.1.12" evidence="3"/>